<proteinExistence type="predicted"/>
<dbReference type="AlphaFoldDB" id="A0A812QSN2"/>
<reference evidence="2" key="1">
    <citation type="submission" date="2021-02" db="EMBL/GenBank/DDBJ databases">
        <authorList>
            <person name="Dougan E. K."/>
            <person name="Rhodes N."/>
            <person name="Thang M."/>
            <person name="Chan C."/>
        </authorList>
    </citation>
    <scope>NUCLEOTIDE SEQUENCE</scope>
</reference>
<keyword evidence="3" id="KW-1185">Reference proteome</keyword>
<evidence type="ECO:0000256" key="1">
    <source>
        <dbReference type="SAM" id="MobiDB-lite"/>
    </source>
</evidence>
<dbReference type="OrthoDB" id="447900at2759"/>
<organism evidence="2 3">
    <name type="scientific">Symbiodinium pilosum</name>
    <name type="common">Dinoflagellate</name>
    <dbReference type="NCBI Taxonomy" id="2952"/>
    <lineage>
        <taxon>Eukaryota</taxon>
        <taxon>Sar</taxon>
        <taxon>Alveolata</taxon>
        <taxon>Dinophyceae</taxon>
        <taxon>Suessiales</taxon>
        <taxon>Symbiodiniaceae</taxon>
        <taxon>Symbiodinium</taxon>
    </lineage>
</organism>
<evidence type="ECO:0000313" key="2">
    <source>
        <dbReference type="EMBL" id="CAE7401680.1"/>
    </source>
</evidence>
<name>A0A812QSN2_SYMPI</name>
<dbReference type="Proteomes" id="UP000649617">
    <property type="component" value="Unassembled WGS sequence"/>
</dbReference>
<comment type="caution">
    <text evidence="2">The sequence shown here is derived from an EMBL/GenBank/DDBJ whole genome shotgun (WGS) entry which is preliminary data.</text>
</comment>
<feature type="region of interest" description="Disordered" evidence="1">
    <location>
        <begin position="133"/>
        <end position="170"/>
    </location>
</feature>
<evidence type="ECO:0000313" key="3">
    <source>
        <dbReference type="Proteomes" id="UP000649617"/>
    </source>
</evidence>
<sequence>MRTRRRWRALPRRRSPDLAQNERHCVVTTDKGNEFRTLERNVPWGVVHRQKRPDRNVTAVKDLAGEMPRRGGKWDDHVADATEACNARPHETVHAAPDNVETQSAIQFRALTEGRQTRLQQSRYEAAFSPKAVLTRRPAPAPVRQLRDFNRAPPAKKRGKGAEQGLRELN</sequence>
<accession>A0A812QSN2</accession>
<protein>
    <submittedName>
        <fullName evidence="2">Uncharacterized protein</fullName>
    </submittedName>
</protein>
<gene>
    <name evidence="2" type="ORF">SPIL2461_LOCUS9911</name>
</gene>
<dbReference type="EMBL" id="CAJNIZ010017678">
    <property type="protein sequence ID" value="CAE7401680.1"/>
    <property type="molecule type" value="Genomic_DNA"/>
</dbReference>